<dbReference type="InterPro" id="IPR024203">
    <property type="entry name" value="Deoxy-glucuronate_isom_IolB"/>
</dbReference>
<dbReference type="Pfam" id="PF04962">
    <property type="entry name" value="KduI"/>
    <property type="match status" value="1"/>
</dbReference>
<dbReference type="RefSeq" id="WP_328774796.1">
    <property type="nucleotide sequence ID" value="NZ_CP108057.1"/>
</dbReference>
<proteinExistence type="predicted"/>
<accession>A0ABZ1RC53</accession>
<dbReference type="InterPro" id="IPR021120">
    <property type="entry name" value="KduI/IolB_isomerase"/>
</dbReference>
<protein>
    <submittedName>
        <fullName evidence="2">5-deoxy-glucuronate isomerase</fullName>
    </submittedName>
</protein>
<evidence type="ECO:0000256" key="1">
    <source>
        <dbReference type="ARBA" id="ARBA00023235"/>
    </source>
</evidence>
<sequence length="255" mass="26658">MTTCTTANGLTLTLTTLAPDEPHTTGADPGREHALVLLAGTLTSAGGTIDRDSPFSGPARGWYLPAGTTTAFTAGETGARIAYVSSPLPPGTPPTGSAPVLLGGPGAVVEVRGHGSWEREVTTLITPPLSVRLQLGETLARDGRWSTYPPHRHDTSNPPHETAMQEAFAFHLNPPTGFAVLLAYDDDHQVADATATVITDRALAAVDHGHHTLVGAGGHDLHYLWAATGEDPRLITRTDPAHAWIETTTPKGPSA</sequence>
<dbReference type="Gene3D" id="2.60.120.10">
    <property type="entry name" value="Jelly Rolls"/>
    <property type="match status" value="2"/>
</dbReference>
<dbReference type="EMBL" id="CP108057">
    <property type="protein sequence ID" value="WUO44338.1"/>
    <property type="molecule type" value="Genomic_DNA"/>
</dbReference>
<dbReference type="GO" id="GO:0016853">
    <property type="term" value="F:isomerase activity"/>
    <property type="evidence" value="ECO:0007669"/>
    <property type="project" value="UniProtKB-KW"/>
</dbReference>
<gene>
    <name evidence="2" type="ORF">OHU17_00060</name>
</gene>
<evidence type="ECO:0000313" key="3">
    <source>
        <dbReference type="Proteomes" id="UP001432075"/>
    </source>
</evidence>
<dbReference type="InterPro" id="IPR014710">
    <property type="entry name" value="RmlC-like_jellyroll"/>
</dbReference>
<dbReference type="PANTHER" id="PTHR39193">
    <property type="entry name" value="5-DEOXY-GLUCURONATE ISOMERASE"/>
    <property type="match status" value="1"/>
</dbReference>
<organism evidence="2 3">
    <name type="scientific">Streptomyces goshikiensis</name>
    <dbReference type="NCBI Taxonomy" id="1942"/>
    <lineage>
        <taxon>Bacteria</taxon>
        <taxon>Bacillati</taxon>
        <taxon>Actinomycetota</taxon>
        <taxon>Actinomycetes</taxon>
        <taxon>Kitasatosporales</taxon>
        <taxon>Streptomycetaceae</taxon>
        <taxon>Streptomyces</taxon>
    </lineage>
</organism>
<dbReference type="PANTHER" id="PTHR39193:SF1">
    <property type="entry name" value="5-DEOXY-GLUCURONATE ISOMERASE"/>
    <property type="match status" value="1"/>
</dbReference>
<keyword evidence="3" id="KW-1185">Reference proteome</keyword>
<keyword evidence="1 2" id="KW-0413">Isomerase</keyword>
<dbReference type="SUPFAM" id="SSF51182">
    <property type="entry name" value="RmlC-like cupins"/>
    <property type="match status" value="1"/>
</dbReference>
<dbReference type="InterPro" id="IPR011051">
    <property type="entry name" value="RmlC_Cupin_sf"/>
</dbReference>
<reference evidence="2" key="1">
    <citation type="submission" date="2022-10" db="EMBL/GenBank/DDBJ databases">
        <title>The complete genomes of actinobacterial strains from the NBC collection.</title>
        <authorList>
            <person name="Joergensen T.S."/>
            <person name="Alvarez Arevalo M."/>
            <person name="Sterndorff E.B."/>
            <person name="Faurdal D."/>
            <person name="Vuksanovic O."/>
            <person name="Mourched A.-S."/>
            <person name="Charusanti P."/>
            <person name="Shaw S."/>
            <person name="Blin K."/>
            <person name="Weber T."/>
        </authorList>
    </citation>
    <scope>NUCLEOTIDE SEQUENCE</scope>
    <source>
        <strain evidence="2">NBC_00283</strain>
    </source>
</reference>
<evidence type="ECO:0000313" key="2">
    <source>
        <dbReference type="EMBL" id="WUO44338.1"/>
    </source>
</evidence>
<name>A0ABZ1RC53_9ACTN</name>
<dbReference type="Proteomes" id="UP001432075">
    <property type="component" value="Chromosome"/>
</dbReference>